<gene>
    <name evidence="3" type="ORF">CfE428DRAFT_5389</name>
</gene>
<evidence type="ECO:0000256" key="2">
    <source>
        <dbReference type="SAM" id="SignalP"/>
    </source>
</evidence>
<feature type="region of interest" description="Disordered" evidence="1">
    <location>
        <begin position="26"/>
        <end position="46"/>
    </location>
</feature>
<proteinExistence type="predicted"/>
<feature type="chain" id="PRO_5002802999" evidence="2">
    <location>
        <begin position="27"/>
        <end position="138"/>
    </location>
</feature>
<evidence type="ECO:0000256" key="1">
    <source>
        <dbReference type="SAM" id="MobiDB-lite"/>
    </source>
</evidence>
<dbReference type="InParanoid" id="B4D8Z9"/>
<protein>
    <submittedName>
        <fullName evidence="3">Uncharacterized protein</fullName>
    </submittedName>
</protein>
<evidence type="ECO:0000313" key="4">
    <source>
        <dbReference type="Proteomes" id="UP000005824"/>
    </source>
</evidence>
<reference evidence="3 4" key="1">
    <citation type="journal article" date="2011" name="J. Bacteriol.">
        <title>Genome sequence of Chthoniobacter flavus Ellin428, an aerobic heterotrophic soil bacterium.</title>
        <authorList>
            <person name="Kant R."/>
            <person name="van Passel M.W."/>
            <person name="Palva A."/>
            <person name="Lucas S."/>
            <person name="Lapidus A."/>
            <person name="Glavina Del Rio T."/>
            <person name="Dalin E."/>
            <person name="Tice H."/>
            <person name="Bruce D."/>
            <person name="Goodwin L."/>
            <person name="Pitluck S."/>
            <person name="Larimer F.W."/>
            <person name="Land M.L."/>
            <person name="Hauser L."/>
            <person name="Sangwan P."/>
            <person name="de Vos W.M."/>
            <person name="Janssen P.H."/>
            <person name="Smidt H."/>
        </authorList>
    </citation>
    <scope>NUCLEOTIDE SEQUENCE [LARGE SCALE GENOMIC DNA]</scope>
    <source>
        <strain evidence="3 4">Ellin428</strain>
    </source>
</reference>
<keyword evidence="2" id="KW-0732">Signal</keyword>
<dbReference type="EMBL" id="ABVL01000024">
    <property type="protein sequence ID" value="EDY17044.1"/>
    <property type="molecule type" value="Genomic_DNA"/>
</dbReference>
<feature type="signal peptide" evidence="2">
    <location>
        <begin position="1"/>
        <end position="26"/>
    </location>
</feature>
<comment type="caution">
    <text evidence="3">The sequence shown here is derived from an EMBL/GenBank/DDBJ whole genome shotgun (WGS) entry which is preliminary data.</text>
</comment>
<dbReference type="RefSeq" id="WP_006982710.1">
    <property type="nucleotide sequence ID" value="NZ_ABVL01000024.1"/>
</dbReference>
<organism evidence="3 4">
    <name type="scientific">Chthoniobacter flavus Ellin428</name>
    <dbReference type="NCBI Taxonomy" id="497964"/>
    <lineage>
        <taxon>Bacteria</taxon>
        <taxon>Pseudomonadati</taxon>
        <taxon>Verrucomicrobiota</taxon>
        <taxon>Spartobacteria</taxon>
        <taxon>Chthoniobacterales</taxon>
        <taxon>Chthoniobacteraceae</taxon>
        <taxon>Chthoniobacter</taxon>
    </lineage>
</organism>
<sequence length="138" mass="14670">MKSHLFRLTGIFVAGLLLSAAASATASPDRKKKPASPTDQLDAARAATRKLPALAADATFKRETFELHLKLRRVGDDWDMVLSGKQPMEIIRKDGSYYVSDDEGKTWRSTTGDDDLAAAALAPAGGRAGSGQSAPPDL</sequence>
<dbReference type="Proteomes" id="UP000005824">
    <property type="component" value="Unassembled WGS sequence"/>
</dbReference>
<keyword evidence="4" id="KW-1185">Reference proteome</keyword>
<evidence type="ECO:0000313" key="3">
    <source>
        <dbReference type="EMBL" id="EDY17044.1"/>
    </source>
</evidence>
<accession>B4D8Z9</accession>
<dbReference type="AlphaFoldDB" id="B4D8Z9"/>
<name>B4D8Z9_9BACT</name>
<dbReference type="STRING" id="497964.CfE428DRAFT_5389"/>